<reference evidence="1 2" key="1">
    <citation type="journal article" date="2018" name="Front. Plant Sci.">
        <title>Red Clover (Trifolium pratense) and Zigzag Clover (T. medium) - A Picture of Genomic Similarities and Differences.</title>
        <authorList>
            <person name="Dluhosova J."/>
            <person name="Istvanek J."/>
            <person name="Nedelnik J."/>
            <person name="Repkova J."/>
        </authorList>
    </citation>
    <scope>NUCLEOTIDE SEQUENCE [LARGE SCALE GENOMIC DNA]</scope>
    <source>
        <strain evidence="2">cv. 10/8</strain>
        <tissue evidence="1">Leaf</tissue>
    </source>
</reference>
<dbReference type="Proteomes" id="UP000265520">
    <property type="component" value="Unassembled WGS sequence"/>
</dbReference>
<protein>
    <submittedName>
        <fullName evidence="1">Uncharacterized protein</fullName>
    </submittedName>
</protein>
<proteinExistence type="predicted"/>
<feature type="non-terminal residue" evidence="1">
    <location>
        <position position="41"/>
    </location>
</feature>
<comment type="caution">
    <text evidence="1">The sequence shown here is derived from an EMBL/GenBank/DDBJ whole genome shotgun (WGS) entry which is preliminary data.</text>
</comment>
<name>A0A392W5L0_9FABA</name>
<organism evidence="1 2">
    <name type="scientific">Trifolium medium</name>
    <dbReference type="NCBI Taxonomy" id="97028"/>
    <lineage>
        <taxon>Eukaryota</taxon>
        <taxon>Viridiplantae</taxon>
        <taxon>Streptophyta</taxon>
        <taxon>Embryophyta</taxon>
        <taxon>Tracheophyta</taxon>
        <taxon>Spermatophyta</taxon>
        <taxon>Magnoliopsida</taxon>
        <taxon>eudicotyledons</taxon>
        <taxon>Gunneridae</taxon>
        <taxon>Pentapetalae</taxon>
        <taxon>rosids</taxon>
        <taxon>fabids</taxon>
        <taxon>Fabales</taxon>
        <taxon>Fabaceae</taxon>
        <taxon>Papilionoideae</taxon>
        <taxon>50 kb inversion clade</taxon>
        <taxon>NPAAA clade</taxon>
        <taxon>Hologalegina</taxon>
        <taxon>IRL clade</taxon>
        <taxon>Trifolieae</taxon>
        <taxon>Trifolium</taxon>
    </lineage>
</organism>
<keyword evidence="2" id="KW-1185">Reference proteome</keyword>
<sequence>MSACSRPASRPKLQPESCWLERGIFKSLLAQRAPARSASCP</sequence>
<accession>A0A392W5L0</accession>
<evidence type="ECO:0000313" key="1">
    <source>
        <dbReference type="EMBL" id="MCI93950.1"/>
    </source>
</evidence>
<evidence type="ECO:0000313" key="2">
    <source>
        <dbReference type="Proteomes" id="UP000265520"/>
    </source>
</evidence>
<dbReference type="EMBL" id="LXQA011343191">
    <property type="protein sequence ID" value="MCI93950.1"/>
    <property type="molecule type" value="Genomic_DNA"/>
</dbReference>
<dbReference type="AlphaFoldDB" id="A0A392W5L0"/>